<dbReference type="Proteomes" id="UP000321491">
    <property type="component" value="Unassembled WGS sequence"/>
</dbReference>
<evidence type="ECO:0000313" key="2">
    <source>
        <dbReference type="Proteomes" id="UP000321491"/>
    </source>
</evidence>
<organism evidence="1 2">
    <name type="scientific">Cerasibacillus quisquiliarum</name>
    <dbReference type="NCBI Taxonomy" id="227865"/>
    <lineage>
        <taxon>Bacteria</taxon>
        <taxon>Bacillati</taxon>
        <taxon>Bacillota</taxon>
        <taxon>Bacilli</taxon>
        <taxon>Bacillales</taxon>
        <taxon>Bacillaceae</taxon>
        <taxon>Cerasibacillus</taxon>
    </lineage>
</organism>
<gene>
    <name evidence="1" type="ORF">CQU01_18920</name>
</gene>
<sequence>MLYILTLLIVVFVLYIDKNTIRHINAKERKVYLTLVLFFIIFNTIEQNKLYVDHFVLVEWMYNKIPVMKSVYSFLESKG</sequence>
<name>A0A511UYE7_9BACI</name>
<evidence type="ECO:0000313" key="1">
    <source>
        <dbReference type="EMBL" id="GEN31654.1"/>
    </source>
</evidence>
<dbReference type="EMBL" id="BJXW01000021">
    <property type="protein sequence ID" value="GEN31654.1"/>
    <property type="molecule type" value="Genomic_DNA"/>
</dbReference>
<dbReference type="AlphaFoldDB" id="A0A511UYE7"/>
<protein>
    <submittedName>
        <fullName evidence="1">Uncharacterized protein</fullName>
    </submittedName>
</protein>
<keyword evidence="2" id="KW-1185">Reference proteome</keyword>
<comment type="caution">
    <text evidence="1">The sequence shown here is derived from an EMBL/GenBank/DDBJ whole genome shotgun (WGS) entry which is preliminary data.</text>
</comment>
<accession>A0A511UYE7</accession>
<proteinExistence type="predicted"/>
<reference evidence="1 2" key="1">
    <citation type="submission" date="2019-07" db="EMBL/GenBank/DDBJ databases">
        <title>Whole genome shotgun sequence of Cerasibacillus quisquiliarum NBRC 102429.</title>
        <authorList>
            <person name="Hosoyama A."/>
            <person name="Uohara A."/>
            <person name="Ohji S."/>
            <person name="Ichikawa N."/>
        </authorList>
    </citation>
    <scope>NUCLEOTIDE SEQUENCE [LARGE SCALE GENOMIC DNA]</scope>
    <source>
        <strain evidence="1 2">NBRC 102429</strain>
    </source>
</reference>